<evidence type="ECO:0000256" key="4">
    <source>
        <dbReference type="ARBA" id="ARBA00022490"/>
    </source>
</evidence>
<dbReference type="CDD" id="cd14820">
    <property type="entry name" value="TRAX"/>
    <property type="match status" value="1"/>
</dbReference>
<dbReference type="Gene3D" id="1.20.58.200">
    <property type="entry name" value="Translin, domain 2"/>
    <property type="match status" value="1"/>
</dbReference>
<organism evidence="7 8">
    <name type="scientific">Aulographum hederae CBS 113979</name>
    <dbReference type="NCBI Taxonomy" id="1176131"/>
    <lineage>
        <taxon>Eukaryota</taxon>
        <taxon>Fungi</taxon>
        <taxon>Dikarya</taxon>
        <taxon>Ascomycota</taxon>
        <taxon>Pezizomycotina</taxon>
        <taxon>Dothideomycetes</taxon>
        <taxon>Pleosporomycetidae</taxon>
        <taxon>Aulographales</taxon>
        <taxon>Aulographaceae</taxon>
    </lineage>
</organism>
<evidence type="ECO:0000256" key="3">
    <source>
        <dbReference type="ARBA" id="ARBA00005902"/>
    </source>
</evidence>
<dbReference type="InterPro" id="IPR016069">
    <property type="entry name" value="Translin_C"/>
</dbReference>
<keyword evidence="4" id="KW-0963">Cytoplasm</keyword>
<keyword evidence="5" id="KW-0539">Nucleus</keyword>
<dbReference type="Pfam" id="PF01997">
    <property type="entry name" value="Translin"/>
    <property type="match status" value="1"/>
</dbReference>
<dbReference type="EMBL" id="ML977142">
    <property type="protein sequence ID" value="KAF1990461.1"/>
    <property type="molecule type" value="Genomic_DNA"/>
</dbReference>
<dbReference type="GO" id="GO:0005634">
    <property type="term" value="C:nucleus"/>
    <property type="evidence" value="ECO:0007669"/>
    <property type="project" value="UniProtKB-SubCell"/>
</dbReference>
<comment type="subcellular location">
    <subcellularLocation>
        <location evidence="2">Cytoplasm</location>
    </subcellularLocation>
    <subcellularLocation>
        <location evidence="1">Nucleus</location>
    </subcellularLocation>
</comment>
<dbReference type="Proteomes" id="UP000800041">
    <property type="component" value="Unassembled WGS sequence"/>
</dbReference>
<dbReference type="InterPro" id="IPR036081">
    <property type="entry name" value="Translin_sf"/>
</dbReference>
<keyword evidence="8" id="KW-1185">Reference proteome</keyword>
<dbReference type="GO" id="GO:0043565">
    <property type="term" value="F:sequence-specific DNA binding"/>
    <property type="evidence" value="ECO:0007669"/>
    <property type="project" value="InterPro"/>
</dbReference>
<dbReference type="GO" id="GO:0005737">
    <property type="term" value="C:cytoplasm"/>
    <property type="evidence" value="ECO:0007669"/>
    <property type="project" value="UniProtKB-SubCell"/>
</dbReference>
<dbReference type="Gene3D" id="1.20.58.190">
    <property type="entry name" value="Translin, domain 1"/>
    <property type="match status" value="1"/>
</dbReference>
<evidence type="ECO:0000256" key="1">
    <source>
        <dbReference type="ARBA" id="ARBA00004123"/>
    </source>
</evidence>
<evidence type="ECO:0000313" key="8">
    <source>
        <dbReference type="Proteomes" id="UP000800041"/>
    </source>
</evidence>
<dbReference type="InterPro" id="IPR002848">
    <property type="entry name" value="Translin_fam"/>
</dbReference>
<proteinExistence type="inferred from homology"/>
<dbReference type="SUPFAM" id="SSF74784">
    <property type="entry name" value="Translin"/>
    <property type="match status" value="1"/>
</dbReference>
<dbReference type="PANTHER" id="PTHR10741">
    <property type="entry name" value="TRANSLIN AND TRANSLIN ASSOCIATED PROTEIN X"/>
    <property type="match status" value="1"/>
</dbReference>
<evidence type="ECO:0000256" key="2">
    <source>
        <dbReference type="ARBA" id="ARBA00004496"/>
    </source>
</evidence>
<accession>A0A6G1HB71</accession>
<reference evidence="7" key="1">
    <citation type="journal article" date="2020" name="Stud. Mycol.">
        <title>101 Dothideomycetes genomes: a test case for predicting lifestyles and emergence of pathogens.</title>
        <authorList>
            <person name="Haridas S."/>
            <person name="Albert R."/>
            <person name="Binder M."/>
            <person name="Bloem J."/>
            <person name="Labutti K."/>
            <person name="Salamov A."/>
            <person name="Andreopoulos B."/>
            <person name="Baker S."/>
            <person name="Barry K."/>
            <person name="Bills G."/>
            <person name="Bluhm B."/>
            <person name="Cannon C."/>
            <person name="Castanera R."/>
            <person name="Culley D."/>
            <person name="Daum C."/>
            <person name="Ezra D."/>
            <person name="Gonzalez J."/>
            <person name="Henrissat B."/>
            <person name="Kuo A."/>
            <person name="Liang C."/>
            <person name="Lipzen A."/>
            <person name="Lutzoni F."/>
            <person name="Magnuson J."/>
            <person name="Mondo S."/>
            <person name="Nolan M."/>
            <person name="Ohm R."/>
            <person name="Pangilinan J."/>
            <person name="Park H.-J."/>
            <person name="Ramirez L."/>
            <person name="Alfaro M."/>
            <person name="Sun H."/>
            <person name="Tritt A."/>
            <person name="Yoshinaga Y."/>
            <person name="Zwiers L.-H."/>
            <person name="Turgeon B."/>
            <person name="Goodwin S."/>
            <person name="Spatafora J."/>
            <person name="Crous P."/>
            <person name="Grigoriev I."/>
        </authorList>
    </citation>
    <scope>NUCLEOTIDE SEQUENCE</scope>
    <source>
        <strain evidence="7">CBS 113979</strain>
    </source>
</reference>
<protein>
    <submittedName>
        <fullName evidence="7">Translin-associated factor TraX</fullName>
    </submittedName>
</protein>
<sequence length="285" mass="32105">MEDTDPKAASPIMAMFEGFRSELDEHHDRRERIVKSSRDITAASKKIIFALQRVRKLNAPIPQNVKKTYTPHADVIASQFGSISKDVQGLHAYLYQSQISPGIQEWMESVAFEHYLLTQKLISYEGAREKLEALGNAQGGGPVLLTHEDYLLGLFDFVGEVMRFAVTNMATLYSFRKETGAPTQKPELPPQRRAAGSAMEVDTDTSATREQSVVEDMQELRMRLEQLDMPHYTPFGKNVDKKMEVMQQCVDKVEKAAYGLVVRGSERPKGWMPDLSANTEAVEAY</sequence>
<evidence type="ECO:0000256" key="6">
    <source>
        <dbReference type="SAM" id="MobiDB-lite"/>
    </source>
</evidence>
<dbReference type="OrthoDB" id="31005at2759"/>
<dbReference type="InterPro" id="IPR016068">
    <property type="entry name" value="Translin_N"/>
</dbReference>
<feature type="region of interest" description="Disordered" evidence="6">
    <location>
        <begin position="179"/>
        <end position="211"/>
    </location>
</feature>
<dbReference type="AlphaFoldDB" id="A0A6G1HB71"/>
<comment type="similarity">
    <text evidence="3">Belongs to the translin family.</text>
</comment>
<evidence type="ECO:0000256" key="5">
    <source>
        <dbReference type="ARBA" id="ARBA00023242"/>
    </source>
</evidence>
<name>A0A6G1HB71_9PEZI</name>
<gene>
    <name evidence="7" type="ORF">K402DRAFT_325129</name>
</gene>
<evidence type="ECO:0000313" key="7">
    <source>
        <dbReference type="EMBL" id="KAF1990461.1"/>
    </source>
</evidence>